<protein>
    <submittedName>
        <fullName evidence="8">Ferrichrome-binding periplasmic protein</fullName>
    </submittedName>
</protein>
<evidence type="ECO:0000313" key="9">
    <source>
        <dbReference type="Proteomes" id="UP000275510"/>
    </source>
</evidence>
<name>A0A3S5BMQ3_ACTPL</name>
<sequence length="318" mass="35783">MKQLIFLPRNTQKYTENIYRIFRGVLCNSVVKTLQAVVFLLFFVMSCGVKAKSFATLDWTVAETLIALGEKPVAVGDVKSYQQWVGEPALPNDTLDLGVRMQPNPELILTLKQGDHDLHFINSSFYAQTTATLEPFSTVTLIDFYKEGNAWQNIVNASRKVAFIADKQVEFEALMTSYWQKINEIRPLVQPYLERPIALVQFIDTRHLRIYAANSPFGAVLSQLGFHNAWSGSQNAWGFETIDVTQLAKLAPNSRLVVVKPYPANIGSALRYNTLWQHLAMAKDPLILPAVWTFGGIPSAQRFAEMFANGLLHGGEQW</sequence>
<gene>
    <name evidence="8" type="primary">fhuD</name>
    <name evidence="8" type="ORF">NCTC10976_02213</name>
</gene>
<dbReference type="Proteomes" id="UP000275510">
    <property type="component" value="Chromosome"/>
</dbReference>
<evidence type="ECO:0000256" key="6">
    <source>
        <dbReference type="SAM" id="Phobius"/>
    </source>
</evidence>
<evidence type="ECO:0000256" key="5">
    <source>
        <dbReference type="ARBA" id="ARBA00022729"/>
    </source>
</evidence>
<keyword evidence="6" id="KW-0812">Transmembrane</keyword>
<evidence type="ECO:0000256" key="3">
    <source>
        <dbReference type="ARBA" id="ARBA00022448"/>
    </source>
</evidence>
<dbReference type="InterPro" id="IPR051313">
    <property type="entry name" value="Bact_iron-sidero_bind"/>
</dbReference>
<dbReference type="PRINTS" id="PR01715">
    <property type="entry name" value="FERRIBNDNGPP"/>
</dbReference>
<dbReference type="CDD" id="cd01146">
    <property type="entry name" value="FhuD"/>
    <property type="match status" value="1"/>
</dbReference>
<dbReference type="InterPro" id="IPR002491">
    <property type="entry name" value="ABC_transptr_periplasmic_BD"/>
</dbReference>
<dbReference type="RefSeq" id="WP_043993203.1">
    <property type="nucleotide sequence ID" value="NZ_CP079921.1"/>
</dbReference>
<keyword evidence="3" id="KW-0813">Transport</keyword>
<evidence type="ECO:0000256" key="4">
    <source>
        <dbReference type="ARBA" id="ARBA00022496"/>
    </source>
</evidence>
<dbReference type="Gene3D" id="3.40.50.1980">
    <property type="entry name" value="Nitrogenase molybdenum iron protein domain"/>
    <property type="match status" value="2"/>
</dbReference>
<organism evidence="8 9">
    <name type="scientific">Actinobacillus pleuropneumoniae</name>
    <name type="common">Haemophilus pleuropneumoniae</name>
    <dbReference type="NCBI Taxonomy" id="715"/>
    <lineage>
        <taxon>Bacteria</taxon>
        <taxon>Pseudomonadati</taxon>
        <taxon>Pseudomonadota</taxon>
        <taxon>Gammaproteobacteria</taxon>
        <taxon>Pasteurellales</taxon>
        <taxon>Pasteurellaceae</taxon>
        <taxon>Actinobacillus</taxon>
    </lineage>
</organism>
<evidence type="ECO:0000259" key="7">
    <source>
        <dbReference type="PROSITE" id="PS50983"/>
    </source>
</evidence>
<dbReference type="Pfam" id="PF01497">
    <property type="entry name" value="Peripla_BP_2"/>
    <property type="match status" value="1"/>
</dbReference>
<reference evidence="8 9" key="1">
    <citation type="submission" date="2018-12" db="EMBL/GenBank/DDBJ databases">
        <authorList>
            <consortium name="Pathogen Informatics"/>
        </authorList>
    </citation>
    <scope>NUCLEOTIDE SEQUENCE [LARGE SCALE GENOMIC DNA]</scope>
    <source>
        <strain evidence="8 9">NCTC10976</strain>
    </source>
</reference>
<evidence type="ECO:0000313" key="8">
    <source>
        <dbReference type="EMBL" id="VEJ18046.1"/>
    </source>
</evidence>
<proteinExistence type="inferred from homology"/>
<keyword evidence="6" id="KW-1133">Transmembrane helix</keyword>
<keyword evidence="4" id="KW-0410">Iron transport</keyword>
<feature type="transmembrane region" description="Helical" evidence="6">
    <location>
        <begin position="21"/>
        <end position="45"/>
    </location>
</feature>
<dbReference type="EMBL" id="LR134515">
    <property type="protein sequence ID" value="VEJ18046.1"/>
    <property type="molecule type" value="Genomic_DNA"/>
</dbReference>
<keyword evidence="4" id="KW-0406">Ion transport</keyword>
<evidence type="ECO:0000256" key="2">
    <source>
        <dbReference type="ARBA" id="ARBA00008814"/>
    </source>
</evidence>
<dbReference type="PANTHER" id="PTHR30532">
    <property type="entry name" value="IRON III DICITRATE-BINDING PERIPLASMIC PROTEIN"/>
    <property type="match status" value="1"/>
</dbReference>
<keyword evidence="4" id="KW-0408">Iron</keyword>
<keyword evidence="5" id="KW-0732">Signal</keyword>
<dbReference type="GO" id="GO:1901678">
    <property type="term" value="P:iron coordination entity transport"/>
    <property type="evidence" value="ECO:0007669"/>
    <property type="project" value="UniProtKB-ARBA"/>
</dbReference>
<comment type="similarity">
    <text evidence="2">Belongs to the bacterial solute-binding protein 8 family.</text>
</comment>
<keyword evidence="6" id="KW-0472">Membrane</keyword>
<dbReference type="PANTHER" id="PTHR30532:SF1">
    <property type="entry name" value="IRON(3+)-HYDROXAMATE-BINDING PROTEIN FHUD"/>
    <property type="match status" value="1"/>
</dbReference>
<accession>A0A3S5BMQ3</accession>
<feature type="domain" description="Fe/B12 periplasmic-binding" evidence="7">
    <location>
        <begin position="53"/>
        <end position="315"/>
    </location>
</feature>
<evidence type="ECO:0000256" key="1">
    <source>
        <dbReference type="ARBA" id="ARBA00004196"/>
    </source>
</evidence>
<dbReference type="AlphaFoldDB" id="A0A3S5BMQ3"/>
<dbReference type="GO" id="GO:0030288">
    <property type="term" value="C:outer membrane-bounded periplasmic space"/>
    <property type="evidence" value="ECO:0007669"/>
    <property type="project" value="TreeGrafter"/>
</dbReference>
<dbReference type="SUPFAM" id="SSF53807">
    <property type="entry name" value="Helical backbone' metal receptor"/>
    <property type="match status" value="1"/>
</dbReference>
<dbReference type="PROSITE" id="PS50983">
    <property type="entry name" value="FE_B12_PBP"/>
    <property type="match status" value="1"/>
</dbReference>
<comment type="subcellular location">
    <subcellularLocation>
        <location evidence="1">Cell envelope</location>
    </subcellularLocation>
</comment>